<proteinExistence type="inferred from homology"/>
<keyword evidence="6" id="KW-0732">Signal</keyword>
<feature type="transmembrane region" description="Helical" evidence="10">
    <location>
        <begin position="143"/>
        <end position="165"/>
    </location>
</feature>
<evidence type="ECO:0000256" key="8">
    <source>
        <dbReference type="ARBA" id="ARBA00023288"/>
    </source>
</evidence>
<evidence type="ECO:0000256" key="5">
    <source>
        <dbReference type="ARBA" id="ARBA00022622"/>
    </source>
</evidence>
<sequence>MDLQPTCAQPCISSAMLAVGCKVNDQSCGCQPALQQSIGSLAASCLIANCPATALVEIDNAGKAGCAAYSLTYMFSNSPTTMVSATISLTSSLPSPTGTTSSSGLGTVMRLTGSSTSPTAFSAPTSSSSPALHAASKLSTGTLVGIAIVSIIIFLIIAFAITCCLRHRRVNLRSLRRSDSEIFSLVNPPELETKSIRHEMLGRRLTPTADFFSRIPKRTSIYELSSEETLLAEPAPLARVARKSQDEVDVVVGEGGRRDAMVVGEAKAVRMERRPPQIVVHLADQSRVVQKPRRLRKMEKVTSLRELKLGKETLDWD</sequence>
<dbReference type="Proteomes" id="UP000235786">
    <property type="component" value="Unassembled WGS sequence"/>
</dbReference>
<dbReference type="PROSITE" id="PS52012">
    <property type="entry name" value="CFEM"/>
    <property type="match status" value="1"/>
</dbReference>
<dbReference type="InterPro" id="IPR008427">
    <property type="entry name" value="Extracellular_membr_CFEM_dom"/>
</dbReference>
<dbReference type="OrthoDB" id="3559948at2759"/>
<evidence type="ECO:0000256" key="9">
    <source>
        <dbReference type="PROSITE-ProRule" id="PRU01356"/>
    </source>
</evidence>
<evidence type="ECO:0000256" key="6">
    <source>
        <dbReference type="ARBA" id="ARBA00022729"/>
    </source>
</evidence>
<feature type="binding site" description="axial binding residue" evidence="9">
    <location>
        <position position="25"/>
    </location>
    <ligand>
        <name>heme</name>
        <dbReference type="ChEBI" id="CHEBI:30413"/>
    </ligand>
    <ligandPart>
        <name>Fe</name>
        <dbReference type="ChEBI" id="CHEBI:18248"/>
    </ligandPart>
</feature>
<keyword evidence="10" id="KW-0812">Transmembrane</keyword>
<feature type="domain" description="CFEM" evidence="11">
    <location>
        <begin position="1"/>
        <end position="93"/>
    </location>
</feature>
<keyword evidence="5" id="KW-0336">GPI-anchor</keyword>
<evidence type="ECO:0000259" key="11">
    <source>
        <dbReference type="PROSITE" id="PS52012"/>
    </source>
</evidence>
<comment type="caution">
    <text evidence="9">Lacks conserved residue(s) required for the propagation of feature annotation.</text>
</comment>
<dbReference type="GO" id="GO:0098552">
    <property type="term" value="C:side of membrane"/>
    <property type="evidence" value="ECO:0007669"/>
    <property type="project" value="UniProtKB-KW"/>
</dbReference>
<accession>A0A2J6QWN9</accession>
<dbReference type="Pfam" id="PF05730">
    <property type="entry name" value="CFEM"/>
    <property type="match status" value="1"/>
</dbReference>
<dbReference type="EMBL" id="KZ613966">
    <property type="protein sequence ID" value="PMD30663.1"/>
    <property type="molecule type" value="Genomic_DNA"/>
</dbReference>
<keyword evidence="8" id="KW-0449">Lipoprotein</keyword>
<evidence type="ECO:0000256" key="10">
    <source>
        <dbReference type="SAM" id="Phobius"/>
    </source>
</evidence>
<keyword evidence="4" id="KW-0964">Secreted</keyword>
<evidence type="ECO:0000256" key="3">
    <source>
        <dbReference type="ARBA" id="ARBA00010031"/>
    </source>
</evidence>
<feature type="disulfide bond" evidence="9">
    <location>
        <begin position="21"/>
        <end position="28"/>
    </location>
</feature>
<keyword evidence="9" id="KW-0349">Heme</keyword>
<dbReference type="STRING" id="1149755.A0A2J6QWN9"/>
<keyword evidence="10" id="KW-1133">Transmembrane helix</keyword>
<keyword evidence="5" id="KW-0325">Glycoprotein</keyword>
<evidence type="ECO:0000256" key="7">
    <source>
        <dbReference type="ARBA" id="ARBA00023157"/>
    </source>
</evidence>
<evidence type="ECO:0000256" key="2">
    <source>
        <dbReference type="ARBA" id="ARBA00004613"/>
    </source>
</evidence>
<reference evidence="12 13" key="1">
    <citation type="submission" date="2016-04" db="EMBL/GenBank/DDBJ databases">
        <title>A degradative enzymes factory behind the ericoid mycorrhizal symbiosis.</title>
        <authorList>
            <consortium name="DOE Joint Genome Institute"/>
            <person name="Martino E."/>
            <person name="Morin E."/>
            <person name="Grelet G."/>
            <person name="Kuo A."/>
            <person name="Kohler A."/>
            <person name="Daghino S."/>
            <person name="Barry K."/>
            <person name="Choi C."/>
            <person name="Cichocki N."/>
            <person name="Clum A."/>
            <person name="Copeland A."/>
            <person name="Hainaut M."/>
            <person name="Haridas S."/>
            <person name="Labutti K."/>
            <person name="Lindquist E."/>
            <person name="Lipzen A."/>
            <person name="Khouja H.-R."/>
            <person name="Murat C."/>
            <person name="Ohm R."/>
            <person name="Olson A."/>
            <person name="Spatafora J."/>
            <person name="Veneault-Fourrey C."/>
            <person name="Henrissat B."/>
            <person name="Grigoriev I."/>
            <person name="Martin F."/>
            <person name="Perotto S."/>
        </authorList>
    </citation>
    <scope>NUCLEOTIDE SEQUENCE [LARGE SCALE GENOMIC DNA]</scope>
    <source>
        <strain evidence="12 13">F</strain>
    </source>
</reference>
<gene>
    <name evidence="12" type="ORF">L207DRAFT_520156</name>
</gene>
<keyword evidence="9" id="KW-0408">Iron</keyword>
<keyword evidence="7 9" id="KW-1015">Disulfide bond</keyword>
<organism evidence="12 13">
    <name type="scientific">Hyaloscypha variabilis (strain UAMH 11265 / GT02V1 / F)</name>
    <name type="common">Meliniomyces variabilis</name>
    <dbReference type="NCBI Taxonomy" id="1149755"/>
    <lineage>
        <taxon>Eukaryota</taxon>
        <taxon>Fungi</taxon>
        <taxon>Dikarya</taxon>
        <taxon>Ascomycota</taxon>
        <taxon>Pezizomycotina</taxon>
        <taxon>Leotiomycetes</taxon>
        <taxon>Helotiales</taxon>
        <taxon>Hyaloscyphaceae</taxon>
        <taxon>Hyaloscypha</taxon>
        <taxon>Hyaloscypha variabilis</taxon>
    </lineage>
</organism>
<evidence type="ECO:0000313" key="12">
    <source>
        <dbReference type="EMBL" id="PMD30663.1"/>
    </source>
</evidence>
<dbReference type="AlphaFoldDB" id="A0A2J6QWN9"/>
<dbReference type="GO" id="GO:0005576">
    <property type="term" value="C:extracellular region"/>
    <property type="evidence" value="ECO:0007669"/>
    <property type="project" value="UniProtKB-SubCell"/>
</dbReference>
<keyword evidence="9" id="KW-0479">Metal-binding</keyword>
<keyword evidence="10" id="KW-0472">Membrane</keyword>
<protein>
    <recommendedName>
        <fullName evidence="11">CFEM domain-containing protein</fullName>
    </recommendedName>
</protein>
<dbReference type="GO" id="GO:0046872">
    <property type="term" value="F:metal ion binding"/>
    <property type="evidence" value="ECO:0007669"/>
    <property type="project" value="UniProtKB-UniRule"/>
</dbReference>
<name>A0A2J6QWN9_HYAVF</name>
<comment type="similarity">
    <text evidence="3">Belongs to the RBT5 family.</text>
</comment>
<evidence type="ECO:0000313" key="13">
    <source>
        <dbReference type="Proteomes" id="UP000235786"/>
    </source>
</evidence>
<evidence type="ECO:0000256" key="4">
    <source>
        <dbReference type="ARBA" id="ARBA00022525"/>
    </source>
</evidence>
<evidence type="ECO:0000256" key="1">
    <source>
        <dbReference type="ARBA" id="ARBA00004589"/>
    </source>
</evidence>
<keyword evidence="13" id="KW-1185">Reference proteome</keyword>
<comment type="subcellular location">
    <subcellularLocation>
        <location evidence="1">Membrane</location>
        <topology evidence="1">Lipid-anchor</topology>
        <topology evidence="1">GPI-anchor</topology>
    </subcellularLocation>
    <subcellularLocation>
        <location evidence="2">Secreted</location>
    </subcellularLocation>
</comment>